<dbReference type="Gene3D" id="1.10.630.10">
    <property type="entry name" value="Cytochrome P450"/>
    <property type="match status" value="1"/>
</dbReference>
<dbReference type="PANTHER" id="PTHR24286:SF384">
    <property type="entry name" value="P450, PUTATIVE (EUROFUNG)-RELATED"/>
    <property type="match status" value="1"/>
</dbReference>
<comment type="similarity">
    <text evidence="1">Belongs to the cytochrome P450 family.</text>
</comment>
<dbReference type="EMBL" id="JBJQOH010000002">
    <property type="protein sequence ID" value="KAL3695543.1"/>
    <property type="molecule type" value="Genomic_DNA"/>
</dbReference>
<dbReference type="Pfam" id="PF00067">
    <property type="entry name" value="p450"/>
    <property type="match status" value="1"/>
</dbReference>
<comment type="caution">
    <text evidence="7">The sequence shown here is derived from an EMBL/GenBank/DDBJ whole genome shotgun (WGS) entry which is preliminary data.</text>
</comment>
<evidence type="ECO:0008006" key="9">
    <source>
        <dbReference type="Google" id="ProtNLM"/>
    </source>
</evidence>
<keyword evidence="2" id="KW-0349">Heme</keyword>
<keyword evidence="8" id="KW-1185">Reference proteome</keyword>
<keyword evidence="5" id="KW-0408">Iron</keyword>
<proteinExistence type="inferred from homology"/>
<dbReference type="InterPro" id="IPR002403">
    <property type="entry name" value="Cyt_P450_E_grp-IV"/>
</dbReference>
<keyword evidence="4" id="KW-0560">Oxidoreductase</keyword>
<name>A0ABD3HVV7_9MARC</name>
<evidence type="ECO:0000256" key="3">
    <source>
        <dbReference type="ARBA" id="ARBA00022723"/>
    </source>
</evidence>
<evidence type="ECO:0000256" key="4">
    <source>
        <dbReference type="ARBA" id="ARBA00023002"/>
    </source>
</evidence>
<evidence type="ECO:0000256" key="6">
    <source>
        <dbReference type="ARBA" id="ARBA00023033"/>
    </source>
</evidence>
<reference evidence="7 8" key="1">
    <citation type="submission" date="2024-09" db="EMBL/GenBank/DDBJ databases">
        <title>Chromosome-scale assembly of Riccia sorocarpa.</title>
        <authorList>
            <person name="Paukszto L."/>
        </authorList>
    </citation>
    <scope>NUCLEOTIDE SEQUENCE [LARGE SCALE GENOMIC DNA]</scope>
    <source>
        <strain evidence="7">LP-2024</strain>
        <tissue evidence="7">Aerial parts of the thallus</tissue>
    </source>
</reference>
<dbReference type="InterPro" id="IPR001128">
    <property type="entry name" value="Cyt_P450"/>
</dbReference>
<dbReference type="Proteomes" id="UP001633002">
    <property type="component" value="Unassembled WGS sequence"/>
</dbReference>
<evidence type="ECO:0000313" key="7">
    <source>
        <dbReference type="EMBL" id="KAL3695543.1"/>
    </source>
</evidence>
<keyword evidence="3" id="KW-0479">Metal-binding</keyword>
<dbReference type="AlphaFoldDB" id="A0ABD3HVV7"/>
<gene>
    <name evidence="7" type="ORF">R1sor_009619</name>
</gene>
<evidence type="ECO:0000256" key="2">
    <source>
        <dbReference type="ARBA" id="ARBA00022617"/>
    </source>
</evidence>
<evidence type="ECO:0000256" key="5">
    <source>
        <dbReference type="ARBA" id="ARBA00023004"/>
    </source>
</evidence>
<accession>A0ABD3HVV7</accession>
<evidence type="ECO:0000256" key="1">
    <source>
        <dbReference type="ARBA" id="ARBA00010617"/>
    </source>
</evidence>
<dbReference type="GO" id="GO:0046872">
    <property type="term" value="F:metal ion binding"/>
    <property type="evidence" value="ECO:0007669"/>
    <property type="project" value="UniProtKB-KW"/>
</dbReference>
<organism evidence="7 8">
    <name type="scientific">Riccia sorocarpa</name>
    <dbReference type="NCBI Taxonomy" id="122646"/>
    <lineage>
        <taxon>Eukaryota</taxon>
        <taxon>Viridiplantae</taxon>
        <taxon>Streptophyta</taxon>
        <taxon>Embryophyta</taxon>
        <taxon>Marchantiophyta</taxon>
        <taxon>Marchantiopsida</taxon>
        <taxon>Marchantiidae</taxon>
        <taxon>Marchantiales</taxon>
        <taxon>Ricciaceae</taxon>
        <taxon>Riccia</taxon>
    </lineage>
</organism>
<evidence type="ECO:0000313" key="8">
    <source>
        <dbReference type="Proteomes" id="UP001633002"/>
    </source>
</evidence>
<dbReference type="GO" id="GO:0004497">
    <property type="term" value="F:monooxygenase activity"/>
    <property type="evidence" value="ECO:0007669"/>
    <property type="project" value="UniProtKB-KW"/>
</dbReference>
<protein>
    <recommendedName>
        <fullName evidence="9">Cytochrome P450</fullName>
    </recommendedName>
</protein>
<dbReference type="PANTHER" id="PTHR24286">
    <property type="entry name" value="CYTOCHROME P450 26"/>
    <property type="match status" value="1"/>
</dbReference>
<dbReference type="PRINTS" id="PR00465">
    <property type="entry name" value="EP450IV"/>
</dbReference>
<dbReference type="InterPro" id="IPR036396">
    <property type="entry name" value="Cyt_P450_sf"/>
</dbReference>
<keyword evidence="6" id="KW-0503">Monooxygenase</keyword>
<sequence>MVSPEDNKFVLLNEATSHHELFHVAALFGRESLVAHSGEQHKLSRRYLSKFFDHTAVSRYLDGVNRTAVRHFTNHWQGEEKVVALDMTDLYSFSAICRLLCLKEGPLMNEYLMKCCILEEGIQCLPINLPGFQYYKALKARKWILEMLGRLMEQRRREIVEDHVSEAAKVDVLTSLLTATDEKGNLLSDEFIKDNLLLFSLGGSGATSRVLAMTIYYIAKNPHVYTDFGRKRGAGKDEDTLTMEDIYAMKYTSNVLKETLRLQPPNPGDFRRTVTDLDYKGYFIPKGWLLMWSNQDTHFNPKYFKDPLKFDPSR</sequence>
<dbReference type="SUPFAM" id="SSF48264">
    <property type="entry name" value="Cytochrome P450"/>
    <property type="match status" value="1"/>
</dbReference>